<protein>
    <recommendedName>
        <fullName evidence="6">Ankyrin repeat domain 1a (cardiac muscle)</fullName>
    </recommendedName>
</protein>
<keyword evidence="2 3" id="KW-0040">ANK repeat</keyword>
<organism evidence="4 5">
    <name type="scientific">Gadus morhua</name>
    <name type="common">Atlantic cod</name>
    <dbReference type="NCBI Taxonomy" id="8049"/>
    <lineage>
        <taxon>Eukaryota</taxon>
        <taxon>Metazoa</taxon>
        <taxon>Chordata</taxon>
        <taxon>Craniata</taxon>
        <taxon>Vertebrata</taxon>
        <taxon>Euteleostomi</taxon>
        <taxon>Actinopterygii</taxon>
        <taxon>Neopterygii</taxon>
        <taxon>Teleostei</taxon>
        <taxon>Neoteleostei</taxon>
        <taxon>Acanthomorphata</taxon>
        <taxon>Zeiogadaria</taxon>
        <taxon>Gadariae</taxon>
        <taxon>Gadiformes</taxon>
        <taxon>Gadoidei</taxon>
        <taxon>Gadidae</taxon>
        <taxon>Gadus</taxon>
    </lineage>
</organism>
<keyword evidence="5" id="KW-1185">Reference proteome</keyword>
<dbReference type="GO" id="GO:0085020">
    <property type="term" value="P:protein K6-linked ubiquitination"/>
    <property type="evidence" value="ECO:0007669"/>
    <property type="project" value="TreeGrafter"/>
</dbReference>
<dbReference type="OMA" id="DTHITNQ"/>
<evidence type="ECO:0000256" key="3">
    <source>
        <dbReference type="PROSITE-ProRule" id="PRU00023"/>
    </source>
</evidence>
<dbReference type="SUPFAM" id="SSF48403">
    <property type="entry name" value="Ankyrin repeat"/>
    <property type="match status" value="1"/>
</dbReference>
<dbReference type="InterPro" id="IPR002110">
    <property type="entry name" value="Ankyrin_rpt"/>
</dbReference>
<evidence type="ECO:0000313" key="4">
    <source>
        <dbReference type="Ensembl" id="ENSGMOP00000012536.2"/>
    </source>
</evidence>
<dbReference type="AlphaFoldDB" id="A0A8C4ZEY7"/>
<dbReference type="Pfam" id="PF12796">
    <property type="entry name" value="Ank_2"/>
    <property type="match status" value="2"/>
</dbReference>
<dbReference type="Ensembl" id="ENSGMOT00000012866.2">
    <property type="protein sequence ID" value="ENSGMOP00000012536.2"/>
    <property type="gene ID" value="ENSGMOG00000011719.2"/>
</dbReference>
<dbReference type="InterPro" id="IPR036770">
    <property type="entry name" value="Ankyrin_rpt-contain_sf"/>
</dbReference>
<dbReference type="GO" id="GO:0031436">
    <property type="term" value="C:BRCA1-BARD1 complex"/>
    <property type="evidence" value="ECO:0007669"/>
    <property type="project" value="TreeGrafter"/>
</dbReference>
<dbReference type="SMART" id="SM00248">
    <property type="entry name" value="ANK"/>
    <property type="match status" value="5"/>
</dbReference>
<feature type="repeat" description="ANK" evidence="3">
    <location>
        <begin position="163"/>
        <end position="195"/>
    </location>
</feature>
<dbReference type="GO" id="GO:0070531">
    <property type="term" value="C:BRCA1-A complex"/>
    <property type="evidence" value="ECO:0007669"/>
    <property type="project" value="TreeGrafter"/>
</dbReference>
<keyword evidence="1" id="KW-0677">Repeat</keyword>
<dbReference type="PANTHER" id="PTHR24171">
    <property type="entry name" value="ANKYRIN REPEAT DOMAIN-CONTAINING PROTEIN 39-RELATED"/>
    <property type="match status" value="1"/>
</dbReference>
<reference evidence="4" key="1">
    <citation type="submission" date="2025-08" db="UniProtKB">
        <authorList>
            <consortium name="Ensembl"/>
        </authorList>
    </citation>
    <scope>IDENTIFICATION</scope>
</reference>
<evidence type="ECO:0000256" key="1">
    <source>
        <dbReference type="ARBA" id="ARBA00022737"/>
    </source>
</evidence>
<dbReference type="PROSITE" id="PS50297">
    <property type="entry name" value="ANK_REP_REGION"/>
    <property type="match status" value="3"/>
</dbReference>
<dbReference type="Proteomes" id="UP000694546">
    <property type="component" value="Chromosome 18"/>
</dbReference>
<dbReference type="PROSITE" id="PS50088">
    <property type="entry name" value="ANK_REPEAT"/>
    <property type="match status" value="3"/>
</dbReference>
<feature type="repeat" description="ANK" evidence="3">
    <location>
        <begin position="104"/>
        <end position="136"/>
    </location>
</feature>
<accession>A0A8C4ZEY7</accession>
<sequence length="256" mass="28232">VAQEKGETMTRSPETDLDTVINLKVVLQTDKAGKLVLETLDDLNNIMLLRKRKRERKTPASKPIPATPYYVDEDDFFKACEHNQLPVIEKFLKDGGDVNSQDNFQRTGLHKACFRGHIEVARRLVEAKADVHMRDKLGSSCVHAACRGGCLSVLELLLDNGAMDSTPLHVSVRIGHYDFVEHLIRCGAEINAVDKEGDSPLHDAVRVNGVKLIELLVAYGADQRLINQVEGQCPLDSVLEWQSGAKTLLAEPGATG</sequence>
<dbReference type="GO" id="GO:0004842">
    <property type="term" value="F:ubiquitin-protein transferase activity"/>
    <property type="evidence" value="ECO:0007669"/>
    <property type="project" value="TreeGrafter"/>
</dbReference>
<reference evidence="4" key="2">
    <citation type="submission" date="2025-09" db="UniProtKB">
        <authorList>
            <consortium name="Ensembl"/>
        </authorList>
    </citation>
    <scope>IDENTIFICATION</scope>
</reference>
<proteinExistence type="predicted"/>
<name>A0A8C4ZEY7_GADMO</name>
<evidence type="ECO:0000256" key="2">
    <source>
        <dbReference type="ARBA" id="ARBA00023043"/>
    </source>
</evidence>
<dbReference type="GeneTree" id="ENSGT00940000153956"/>
<dbReference type="Gene3D" id="1.25.40.20">
    <property type="entry name" value="Ankyrin repeat-containing domain"/>
    <property type="match status" value="2"/>
</dbReference>
<feature type="repeat" description="ANK" evidence="3">
    <location>
        <begin position="196"/>
        <end position="228"/>
    </location>
</feature>
<evidence type="ECO:0000313" key="5">
    <source>
        <dbReference type="Proteomes" id="UP000694546"/>
    </source>
</evidence>
<evidence type="ECO:0008006" key="6">
    <source>
        <dbReference type="Google" id="ProtNLM"/>
    </source>
</evidence>